<proteinExistence type="predicted"/>
<accession>A0ACB6Z9B2</accession>
<reference evidence="1" key="1">
    <citation type="submission" date="2019-10" db="EMBL/GenBank/DDBJ databases">
        <authorList>
            <consortium name="DOE Joint Genome Institute"/>
            <person name="Kuo A."/>
            <person name="Miyauchi S."/>
            <person name="Kiss E."/>
            <person name="Drula E."/>
            <person name="Kohler A."/>
            <person name="Sanchez-Garcia M."/>
            <person name="Andreopoulos B."/>
            <person name="Barry K.W."/>
            <person name="Bonito G."/>
            <person name="Buee M."/>
            <person name="Carver A."/>
            <person name="Chen C."/>
            <person name="Cichocki N."/>
            <person name="Clum A."/>
            <person name="Culley D."/>
            <person name="Crous P.W."/>
            <person name="Fauchery L."/>
            <person name="Girlanda M."/>
            <person name="Hayes R."/>
            <person name="Keri Z."/>
            <person name="Labutti K."/>
            <person name="Lipzen A."/>
            <person name="Lombard V."/>
            <person name="Magnuson J."/>
            <person name="Maillard F."/>
            <person name="Morin E."/>
            <person name="Murat C."/>
            <person name="Nolan M."/>
            <person name="Ohm R."/>
            <person name="Pangilinan J."/>
            <person name="Pereira M."/>
            <person name="Perotto S."/>
            <person name="Peter M."/>
            <person name="Riley R."/>
            <person name="Sitrit Y."/>
            <person name="Stielow B."/>
            <person name="Szollosi G."/>
            <person name="Zifcakova L."/>
            <person name="Stursova M."/>
            <person name="Spatafora J.W."/>
            <person name="Tedersoo L."/>
            <person name="Vaario L.-M."/>
            <person name="Yamada A."/>
            <person name="Yan M."/>
            <person name="Wang P."/>
            <person name="Xu J."/>
            <person name="Bruns T."/>
            <person name="Baldrian P."/>
            <person name="Vilgalys R."/>
            <person name="Henrissat B."/>
            <person name="Grigoriev I.V."/>
            <person name="Hibbett D."/>
            <person name="Nagy L.G."/>
            <person name="Martin F.M."/>
        </authorList>
    </citation>
    <scope>NUCLEOTIDE SEQUENCE</scope>
    <source>
        <strain evidence="1">P2</strain>
    </source>
</reference>
<evidence type="ECO:0000313" key="1">
    <source>
        <dbReference type="EMBL" id="KAF9646310.1"/>
    </source>
</evidence>
<name>A0ACB6Z9B2_THEGA</name>
<protein>
    <submittedName>
        <fullName evidence="1">Uncharacterized protein</fullName>
    </submittedName>
</protein>
<gene>
    <name evidence="1" type="ORF">BDM02DRAFT_3188969</name>
</gene>
<keyword evidence="2" id="KW-1185">Reference proteome</keyword>
<dbReference type="Proteomes" id="UP000886501">
    <property type="component" value="Unassembled WGS sequence"/>
</dbReference>
<dbReference type="EMBL" id="MU118062">
    <property type="protein sequence ID" value="KAF9646310.1"/>
    <property type="molecule type" value="Genomic_DNA"/>
</dbReference>
<organism evidence="1 2">
    <name type="scientific">Thelephora ganbajun</name>
    <name type="common">Ganba fungus</name>
    <dbReference type="NCBI Taxonomy" id="370292"/>
    <lineage>
        <taxon>Eukaryota</taxon>
        <taxon>Fungi</taxon>
        <taxon>Dikarya</taxon>
        <taxon>Basidiomycota</taxon>
        <taxon>Agaricomycotina</taxon>
        <taxon>Agaricomycetes</taxon>
        <taxon>Thelephorales</taxon>
        <taxon>Thelephoraceae</taxon>
        <taxon>Thelephora</taxon>
    </lineage>
</organism>
<evidence type="ECO:0000313" key="2">
    <source>
        <dbReference type="Proteomes" id="UP000886501"/>
    </source>
</evidence>
<reference evidence="1" key="2">
    <citation type="journal article" date="2020" name="Nat. Commun.">
        <title>Large-scale genome sequencing of mycorrhizal fungi provides insights into the early evolution of symbiotic traits.</title>
        <authorList>
            <person name="Miyauchi S."/>
            <person name="Kiss E."/>
            <person name="Kuo A."/>
            <person name="Drula E."/>
            <person name="Kohler A."/>
            <person name="Sanchez-Garcia M."/>
            <person name="Morin E."/>
            <person name="Andreopoulos B."/>
            <person name="Barry K.W."/>
            <person name="Bonito G."/>
            <person name="Buee M."/>
            <person name="Carver A."/>
            <person name="Chen C."/>
            <person name="Cichocki N."/>
            <person name="Clum A."/>
            <person name="Culley D."/>
            <person name="Crous P.W."/>
            <person name="Fauchery L."/>
            <person name="Girlanda M."/>
            <person name="Hayes R.D."/>
            <person name="Keri Z."/>
            <person name="LaButti K."/>
            <person name="Lipzen A."/>
            <person name="Lombard V."/>
            <person name="Magnuson J."/>
            <person name="Maillard F."/>
            <person name="Murat C."/>
            <person name="Nolan M."/>
            <person name="Ohm R.A."/>
            <person name="Pangilinan J."/>
            <person name="Pereira M.F."/>
            <person name="Perotto S."/>
            <person name="Peter M."/>
            <person name="Pfister S."/>
            <person name="Riley R."/>
            <person name="Sitrit Y."/>
            <person name="Stielow J.B."/>
            <person name="Szollosi G."/>
            <person name="Zifcakova L."/>
            <person name="Stursova M."/>
            <person name="Spatafora J.W."/>
            <person name="Tedersoo L."/>
            <person name="Vaario L.M."/>
            <person name="Yamada A."/>
            <person name="Yan M."/>
            <person name="Wang P."/>
            <person name="Xu J."/>
            <person name="Bruns T."/>
            <person name="Baldrian P."/>
            <person name="Vilgalys R."/>
            <person name="Dunand C."/>
            <person name="Henrissat B."/>
            <person name="Grigoriev I.V."/>
            <person name="Hibbett D."/>
            <person name="Nagy L.G."/>
            <person name="Martin F.M."/>
        </authorList>
    </citation>
    <scope>NUCLEOTIDE SEQUENCE</scope>
    <source>
        <strain evidence="1">P2</strain>
    </source>
</reference>
<comment type="caution">
    <text evidence="1">The sequence shown here is derived from an EMBL/GenBank/DDBJ whole genome shotgun (WGS) entry which is preliminary data.</text>
</comment>
<sequence>MSRVRRRIAPTVPFAFPPETLCLKLIGGVWGKAASGTPDQPLLLVGCHFTEIDPPVTTFPGAKDPGLRHCCFALRIYDAIGQTRLLPLQERI</sequence>